<comment type="similarity">
    <text evidence="1">Belongs to the bacterial sugar transferase family.</text>
</comment>
<evidence type="ECO:0000256" key="1">
    <source>
        <dbReference type="ARBA" id="ARBA00006464"/>
    </source>
</evidence>
<dbReference type="PANTHER" id="PTHR30576">
    <property type="entry name" value="COLANIC BIOSYNTHESIS UDP-GLUCOSE LIPID CARRIER TRANSFERASE"/>
    <property type="match status" value="1"/>
</dbReference>
<evidence type="ECO:0000313" key="6">
    <source>
        <dbReference type="Proteomes" id="UP000321168"/>
    </source>
</evidence>
<evidence type="ECO:0000256" key="3">
    <source>
        <dbReference type="SAM" id="Phobius"/>
    </source>
</evidence>
<proteinExistence type="inferred from homology"/>
<dbReference type="Proteomes" id="UP000321168">
    <property type="component" value="Unassembled WGS sequence"/>
</dbReference>
<protein>
    <submittedName>
        <fullName evidence="5">Sugar transferase</fullName>
    </submittedName>
</protein>
<keyword evidence="3" id="KW-0472">Membrane</keyword>
<evidence type="ECO:0000256" key="2">
    <source>
        <dbReference type="SAM" id="Coils"/>
    </source>
</evidence>
<name>A0A5C6UX05_9FLAO</name>
<keyword evidence="6" id="KW-1185">Reference proteome</keyword>
<keyword evidence="5" id="KW-0808">Transferase</keyword>
<dbReference type="EMBL" id="VORB01000008">
    <property type="protein sequence ID" value="TXC77120.1"/>
    <property type="molecule type" value="Genomic_DNA"/>
</dbReference>
<dbReference type="Pfam" id="PF02397">
    <property type="entry name" value="Bac_transf"/>
    <property type="match status" value="1"/>
</dbReference>
<dbReference type="GO" id="GO:0016780">
    <property type="term" value="F:phosphotransferase activity, for other substituted phosphate groups"/>
    <property type="evidence" value="ECO:0007669"/>
    <property type="project" value="TreeGrafter"/>
</dbReference>
<dbReference type="OrthoDB" id="9808602at2"/>
<dbReference type="PANTHER" id="PTHR30576:SF0">
    <property type="entry name" value="UNDECAPRENYL-PHOSPHATE N-ACETYLGALACTOSAMINYL 1-PHOSPHATE TRANSFERASE-RELATED"/>
    <property type="match status" value="1"/>
</dbReference>
<feature type="coiled-coil region" evidence="2">
    <location>
        <begin position="204"/>
        <end position="231"/>
    </location>
</feature>
<dbReference type="AlphaFoldDB" id="A0A5C6UX05"/>
<organism evidence="5 6">
    <name type="scientific">Luteibaculum oceani</name>
    <dbReference type="NCBI Taxonomy" id="1294296"/>
    <lineage>
        <taxon>Bacteria</taxon>
        <taxon>Pseudomonadati</taxon>
        <taxon>Bacteroidota</taxon>
        <taxon>Flavobacteriia</taxon>
        <taxon>Flavobacteriales</taxon>
        <taxon>Luteibaculaceae</taxon>
        <taxon>Luteibaculum</taxon>
    </lineage>
</organism>
<evidence type="ECO:0000313" key="5">
    <source>
        <dbReference type="EMBL" id="TXC77120.1"/>
    </source>
</evidence>
<sequence>MVDTPRNILLIGFKEPNLSHLREWIGPGHQVKNLESIYSLMHVDLGLVELIFINLERIPESYEKIITSLALSKPKTKLVGVHRGKFLRVEKAKKYGFSAVFRFDKLVQKDFSDAEEELLNLHLSDDRRKQLASIRKSFYSYKIPRGKRIFDVCFAAGLILVLSPILLLLIVAIYIESGKPIFYSSKRVGSSYQVFDFWKFRSMYPDADKRLKQLQQQNNQYKQEDTDINDLVGVQCQQCLQDSAACQRTVFTDKGRVCEKLYREFKQTEGVNNTFVKIKNDPRITKIGRFIRKTSLDELPQLYNVLIGDMSVVGNRPLPLYEAEKLTTDFLAIRFMAPAGITGLWQITKRGKPNMSYEERVELDNRYALEYNFWMDLKILFKTLPAAIQKENV</sequence>
<feature type="transmembrane region" description="Helical" evidence="3">
    <location>
        <begin position="149"/>
        <end position="175"/>
    </location>
</feature>
<accession>A0A5C6UX05</accession>
<keyword evidence="3" id="KW-0812">Transmembrane</keyword>
<comment type="caution">
    <text evidence="5">The sequence shown here is derived from an EMBL/GenBank/DDBJ whole genome shotgun (WGS) entry which is preliminary data.</text>
</comment>
<keyword evidence="3" id="KW-1133">Transmembrane helix</keyword>
<keyword evidence="2" id="KW-0175">Coiled coil</keyword>
<evidence type="ECO:0000259" key="4">
    <source>
        <dbReference type="Pfam" id="PF02397"/>
    </source>
</evidence>
<gene>
    <name evidence="5" type="ORF">FRX97_09665</name>
</gene>
<feature type="domain" description="Bacterial sugar transferase" evidence="4">
    <location>
        <begin position="147"/>
        <end position="388"/>
    </location>
</feature>
<reference evidence="5 6" key="1">
    <citation type="submission" date="2019-08" db="EMBL/GenBank/DDBJ databases">
        <title>Genome of Luteibaculum oceani JCM 18817.</title>
        <authorList>
            <person name="Bowman J.P."/>
        </authorList>
    </citation>
    <scope>NUCLEOTIDE SEQUENCE [LARGE SCALE GENOMIC DNA]</scope>
    <source>
        <strain evidence="5 6">JCM 18817</strain>
    </source>
</reference>
<dbReference type="RefSeq" id="WP_147015008.1">
    <property type="nucleotide sequence ID" value="NZ_VORB01000008.1"/>
</dbReference>
<dbReference type="InterPro" id="IPR003362">
    <property type="entry name" value="Bact_transf"/>
</dbReference>